<organism evidence="1 2">
    <name type="scientific">Apiospora arundinis</name>
    <dbReference type="NCBI Taxonomy" id="335852"/>
    <lineage>
        <taxon>Eukaryota</taxon>
        <taxon>Fungi</taxon>
        <taxon>Dikarya</taxon>
        <taxon>Ascomycota</taxon>
        <taxon>Pezizomycotina</taxon>
        <taxon>Sordariomycetes</taxon>
        <taxon>Xylariomycetidae</taxon>
        <taxon>Amphisphaeriales</taxon>
        <taxon>Apiosporaceae</taxon>
        <taxon>Apiospora</taxon>
    </lineage>
</organism>
<reference evidence="1 2" key="1">
    <citation type="journal article" date="2024" name="IMA Fungus">
        <title>Apiospora arundinis, a panoply of carbohydrate-active enzymes and secondary metabolites.</title>
        <authorList>
            <person name="Sorensen T."/>
            <person name="Petersen C."/>
            <person name="Muurmann A.T."/>
            <person name="Christiansen J.V."/>
            <person name="Brundto M.L."/>
            <person name="Overgaard C.K."/>
            <person name="Boysen A.T."/>
            <person name="Wollenberg R.D."/>
            <person name="Larsen T.O."/>
            <person name="Sorensen J.L."/>
            <person name="Nielsen K.L."/>
            <person name="Sondergaard T.E."/>
        </authorList>
    </citation>
    <scope>NUCLEOTIDE SEQUENCE [LARGE SCALE GENOMIC DNA]</scope>
    <source>
        <strain evidence="1 2">AAU 773</strain>
    </source>
</reference>
<proteinExistence type="predicted"/>
<dbReference type="Proteomes" id="UP001390339">
    <property type="component" value="Unassembled WGS sequence"/>
</dbReference>
<name>A0ABR2J722_9PEZI</name>
<protein>
    <submittedName>
        <fullName evidence="1">Uncharacterized protein</fullName>
    </submittedName>
</protein>
<dbReference type="EMBL" id="JAPCWZ010000003">
    <property type="protein sequence ID" value="KAK8873588.1"/>
    <property type="molecule type" value="Genomic_DNA"/>
</dbReference>
<sequence>MEGRETKRDRVNRYKDTIVGCRQRAVVGLAIQNWEIDVKVEVEVEVEGVERGRGGADWF</sequence>
<evidence type="ECO:0000313" key="1">
    <source>
        <dbReference type="EMBL" id="KAK8873588.1"/>
    </source>
</evidence>
<gene>
    <name evidence="1" type="ORF">PGQ11_004102</name>
</gene>
<keyword evidence="2" id="KW-1185">Reference proteome</keyword>
<comment type="caution">
    <text evidence="1">The sequence shown here is derived from an EMBL/GenBank/DDBJ whole genome shotgun (WGS) entry which is preliminary data.</text>
</comment>
<evidence type="ECO:0000313" key="2">
    <source>
        <dbReference type="Proteomes" id="UP001390339"/>
    </source>
</evidence>
<accession>A0ABR2J722</accession>